<protein>
    <submittedName>
        <fullName evidence="1">Uncharacterized protein</fullName>
    </submittedName>
</protein>
<keyword evidence="2" id="KW-1185">Reference proteome</keyword>
<accession>A0A151PAW7</accession>
<evidence type="ECO:0000313" key="1">
    <source>
        <dbReference type="EMBL" id="KYO46059.1"/>
    </source>
</evidence>
<name>A0A151PAW7_ALLMI</name>
<reference evidence="1 2" key="1">
    <citation type="journal article" date="2012" name="Genome Biol.">
        <title>Sequencing three crocodilian genomes to illuminate the evolution of archosaurs and amniotes.</title>
        <authorList>
            <person name="St John J.A."/>
            <person name="Braun E.L."/>
            <person name="Isberg S.R."/>
            <person name="Miles L.G."/>
            <person name="Chong A.Y."/>
            <person name="Gongora J."/>
            <person name="Dalzell P."/>
            <person name="Moran C."/>
            <person name="Bed'hom B."/>
            <person name="Abzhanov A."/>
            <person name="Burgess S.C."/>
            <person name="Cooksey A.M."/>
            <person name="Castoe T.A."/>
            <person name="Crawford N.G."/>
            <person name="Densmore L.D."/>
            <person name="Drew J.C."/>
            <person name="Edwards S.V."/>
            <person name="Faircloth B.C."/>
            <person name="Fujita M.K."/>
            <person name="Greenwold M.J."/>
            <person name="Hoffmann F.G."/>
            <person name="Howard J.M."/>
            <person name="Iguchi T."/>
            <person name="Janes D.E."/>
            <person name="Khan S.Y."/>
            <person name="Kohno S."/>
            <person name="de Koning A.J."/>
            <person name="Lance S.L."/>
            <person name="McCarthy F.M."/>
            <person name="McCormack J.E."/>
            <person name="Merchant M.E."/>
            <person name="Peterson D.G."/>
            <person name="Pollock D.D."/>
            <person name="Pourmand N."/>
            <person name="Raney B.J."/>
            <person name="Roessler K.A."/>
            <person name="Sanford J.R."/>
            <person name="Sawyer R.H."/>
            <person name="Schmidt C.J."/>
            <person name="Triplett E.W."/>
            <person name="Tuberville T.D."/>
            <person name="Venegas-Anaya M."/>
            <person name="Howard J.T."/>
            <person name="Jarvis E.D."/>
            <person name="Guillette L.J.Jr."/>
            <person name="Glenn T.C."/>
            <person name="Green R.E."/>
            <person name="Ray D.A."/>
        </authorList>
    </citation>
    <scope>NUCLEOTIDE SEQUENCE [LARGE SCALE GENOMIC DNA]</scope>
    <source>
        <strain evidence="1">KSC_2009_1</strain>
    </source>
</reference>
<proteinExistence type="predicted"/>
<organism evidence="1 2">
    <name type="scientific">Alligator mississippiensis</name>
    <name type="common">American alligator</name>
    <dbReference type="NCBI Taxonomy" id="8496"/>
    <lineage>
        <taxon>Eukaryota</taxon>
        <taxon>Metazoa</taxon>
        <taxon>Chordata</taxon>
        <taxon>Craniata</taxon>
        <taxon>Vertebrata</taxon>
        <taxon>Euteleostomi</taxon>
        <taxon>Archelosauria</taxon>
        <taxon>Archosauria</taxon>
        <taxon>Crocodylia</taxon>
        <taxon>Alligatoridae</taxon>
        <taxon>Alligatorinae</taxon>
        <taxon>Alligator</taxon>
    </lineage>
</organism>
<dbReference type="Proteomes" id="UP000050525">
    <property type="component" value="Unassembled WGS sequence"/>
</dbReference>
<gene>
    <name evidence="1" type="ORF">Y1Q_0021639</name>
</gene>
<dbReference type="AlphaFoldDB" id="A0A151PAW7"/>
<dbReference type="EMBL" id="AKHW03000533">
    <property type="protein sequence ID" value="KYO46059.1"/>
    <property type="molecule type" value="Genomic_DNA"/>
</dbReference>
<sequence length="70" mass="8095">MAALVLKSCHAEAHGRAEFRAVLPKPCAEAREHAIRNDQVRREILLWQRATIGLYHLNQPWKCDSEDAFR</sequence>
<evidence type="ECO:0000313" key="2">
    <source>
        <dbReference type="Proteomes" id="UP000050525"/>
    </source>
</evidence>
<comment type="caution">
    <text evidence="1">The sequence shown here is derived from an EMBL/GenBank/DDBJ whole genome shotgun (WGS) entry which is preliminary data.</text>
</comment>